<evidence type="ECO:0000259" key="1">
    <source>
        <dbReference type="PROSITE" id="PS50017"/>
    </source>
</evidence>
<reference evidence="2" key="1">
    <citation type="submission" date="2022-03" db="EMBL/GenBank/DDBJ databases">
        <authorList>
            <person name="Sayadi A."/>
        </authorList>
    </citation>
    <scope>NUCLEOTIDE SEQUENCE</scope>
</reference>
<feature type="domain" description="Death" evidence="1">
    <location>
        <begin position="547"/>
        <end position="629"/>
    </location>
</feature>
<dbReference type="GO" id="GO:0006406">
    <property type="term" value="P:mRNA export from nucleus"/>
    <property type="evidence" value="ECO:0007669"/>
    <property type="project" value="TreeGrafter"/>
</dbReference>
<dbReference type="InterPro" id="IPR011029">
    <property type="entry name" value="DEATH-like_dom_sf"/>
</dbReference>
<evidence type="ECO:0000313" key="2">
    <source>
        <dbReference type="EMBL" id="CAH1983730.1"/>
    </source>
</evidence>
<dbReference type="GO" id="GO:0000445">
    <property type="term" value="C:THO complex part of transcription export complex"/>
    <property type="evidence" value="ECO:0007669"/>
    <property type="project" value="TreeGrafter"/>
</dbReference>
<dbReference type="OrthoDB" id="10257415at2759"/>
<dbReference type="CDD" id="cd01670">
    <property type="entry name" value="Death"/>
    <property type="match status" value="1"/>
</dbReference>
<dbReference type="PROSITE" id="PS50017">
    <property type="entry name" value="DEATH_DOMAIN"/>
    <property type="match status" value="1"/>
</dbReference>
<dbReference type="SUPFAM" id="SSF47986">
    <property type="entry name" value="DEATH domain"/>
    <property type="match status" value="1"/>
</dbReference>
<dbReference type="GO" id="GO:0007165">
    <property type="term" value="P:signal transduction"/>
    <property type="evidence" value="ECO:0007669"/>
    <property type="project" value="InterPro"/>
</dbReference>
<sequence>MDWNFETLRSELKDTLQKSFKGRNIDILEQKTKFIAKTNVDVKTSLDQTFRDVLLQLLEEQAGVATLQEFVQFSITSCRHSLSSSTLPVILLGDIFETVTLDTCESMFTFVEQNVSIWKEEMFFTGCKNNLLRLCNDLLRKSSRTTATVFCGKILLFLAKFFPFSERSGLNIVSEFNLENVTEYGIDPVEDATAEVLSGKEKQVIDFTFYCKFWQLHDFFRNPNQCYNKIQWKVFTSHSMNILNTFQGIKLDYVTSVNEGYFPKYLTSQKLLELQLYDVNFRRSVLLQFLIVFQYLTSTVKFKSDSFELKSDQKEWINNTTEKIYSLLRDTPPDGEKFAQIVKHILSREELWNAWKNDSCPEMKKVNLVAGTEKRKENEKPLLGDVLKEASKEGKYYMGSRELTRLWNQCPKNLEACKGRDFLPTLEEYFAEAMDQMENNVPGEDTILKDSNFGWKALRLLARRSPYFFSHSNAIMHPLSTYLQFTLEKIAYKKPGKEVSQETQNDTEIDNILTEEEQEQATDGLKHTEQEEFLDDNHVRREHKNITLQQLMFISAKIAPEWTKLALKLGYKQDEIDFFRNENPTPVEQARNLLQIWFEDDEDATLDNLLYILEGLDMQQAAEAVKGEIQNMMES</sequence>
<dbReference type="InterPro" id="IPR021861">
    <property type="entry name" value="THO_THOC1"/>
</dbReference>
<dbReference type="Pfam" id="PF11957">
    <property type="entry name" value="efThoc1"/>
    <property type="match status" value="1"/>
</dbReference>
<dbReference type="Gene3D" id="1.10.533.10">
    <property type="entry name" value="Death Domain, Fas"/>
    <property type="match status" value="1"/>
</dbReference>
<gene>
    <name evidence="2" type="ORF">ACAOBT_LOCUS15715</name>
</gene>
<protein>
    <recommendedName>
        <fullName evidence="1">Death domain-containing protein</fullName>
    </recommendedName>
</protein>
<evidence type="ECO:0000313" key="3">
    <source>
        <dbReference type="Proteomes" id="UP001152888"/>
    </source>
</evidence>
<keyword evidence="3" id="KW-1185">Reference proteome</keyword>
<organism evidence="2 3">
    <name type="scientific">Acanthoscelides obtectus</name>
    <name type="common">Bean weevil</name>
    <name type="synonym">Bruchus obtectus</name>
    <dbReference type="NCBI Taxonomy" id="200917"/>
    <lineage>
        <taxon>Eukaryota</taxon>
        <taxon>Metazoa</taxon>
        <taxon>Ecdysozoa</taxon>
        <taxon>Arthropoda</taxon>
        <taxon>Hexapoda</taxon>
        <taxon>Insecta</taxon>
        <taxon>Pterygota</taxon>
        <taxon>Neoptera</taxon>
        <taxon>Endopterygota</taxon>
        <taxon>Coleoptera</taxon>
        <taxon>Polyphaga</taxon>
        <taxon>Cucujiformia</taxon>
        <taxon>Chrysomeloidea</taxon>
        <taxon>Chrysomelidae</taxon>
        <taxon>Bruchinae</taxon>
        <taxon>Bruchini</taxon>
        <taxon>Acanthoscelides</taxon>
    </lineage>
</organism>
<dbReference type="EMBL" id="CAKOFQ010006944">
    <property type="protein sequence ID" value="CAH1983730.1"/>
    <property type="molecule type" value="Genomic_DNA"/>
</dbReference>
<accession>A0A9P0KZW8</accession>
<dbReference type="SMART" id="SM00005">
    <property type="entry name" value="DEATH"/>
    <property type="match status" value="1"/>
</dbReference>
<comment type="caution">
    <text evidence="2">The sequence shown here is derived from an EMBL/GenBank/DDBJ whole genome shotgun (WGS) entry which is preliminary data.</text>
</comment>
<dbReference type="InterPro" id="IPR000488">
    <property type="entry name" value="Death_dom"/>
</dbReference>
<dbReference type="Pfam" id="PF00531">
    <property type="entry name" value="Death"/>
    <property type="match status" value="1"/>
</dbReference>
<dbReference type="PANTHER" id="PTHR13265:SF0">
    <property type="entry name" value="HPR1"/>
    <property type="match status" value="1"/>
</dbReference>
<name>A0A9P0KZW8_ACAOB</name>
<dbReference type="PANTHER" id="PTHR13265">
    <property type="entry name" value="THO COMPLEX SUBUNIT 1"/>
    <property type="match status" value="1"/>
</dbReference>
<dbReference type="Proteomes" id="UP001152888">
    <property type="component" value="Unassembled WGS sequence"/>
</dbReference>
<proteinExistence type="predicted"/>
<dbReference type="AlphaFoldDB" id="A0A9P0KZW8"/>